<gene>
    <name evidence="2" type="ORF">NCTC13350_02846</name>
</gene>
<reference evidence="2 3" key="1">
    <citation type="submission" date="2018-06" db="EMBL/GenBank/DDBJ databases">
        <authorList>
            <consortium name="Pathogen Informatics"/>
            <person name="Doyle S."/>
        </authorList>
    </citation>
    <scope>NUCLEOTIDE SEQUENCE [LARGE SCALE GENOMIC DNA]</scope>
    <source>
        <strain evidence="2 3">NCTC13350</strain>
    </source>
</reference>
<feature type="chain" id="PRO_5016855051" evidence="1">
    <location>
        <begin position="27"/>
        <end position="264"/>
    </location>
</feature>
<dbReference type="AlphaFoldDB" id="A0A378ZXU5"/>
<name>A0A378ZXU5_9HYPH</name>
<evidence type="ECO:0000256" key="1">
    <source>
        <dbReference type="SAM" id="SignalP"/>
    </source>
</evidence>
<proteinExistence type="predicted"/>
<evidence type="ECO:0000313" key="3">
    <source>
        <dbReference type="Proteomes" id="UP000255000"/>
    </source>
</evidence>
<accession>A0A378ZXU5</accession>
<feature type="signal peptide" evidence="1">
    <location>
        <begin position="1"/>
        <end position="26"/>
    </location>
</feature>
<dbReference type="EMBL" id="UGSK01000001">
    <property type="protein sequence ID" value="SUB01898.1"/>
    <property type="molecule type" value="Genomic_DNA"/>
</dbReference>
<dbReference type="OrthoDB" id="8431184at2"/>
<protein>
    <submittedName>
        <fullName evidence="2">Uncharacterized protein</fullName>
    </submittedName>
</protein>
<dbReference type="RefSeq" id="WP_147290435.1">
    <property type="nucleotide sequence ID" value="NZ_UGSK01000001.1"/>
</dbReference>
<organism evidence="2 3">
    <name type="scientific">Pannonibacter phragmitetus</name>
    <dbReference type="NCBI Taxonomy" id="121719"/>
    <lineage>
        <taxon>Bacteria</taxon>
        <taxon>Pseudomonadati</taxon>
        <taxon>Pseudomonadota</taxon>
        <taxon>Alphaproteobacteria</taxon>
        <taxon>Hyphomicrobiales</taxon>
        <taxon>Stappiaceae</taxon>
        <taxon>Pannonibacter</taxon>
    </lineage>
</organism>
<evidence type="ECO:0000313" key="2">
    <source>
        <dbReference type="EMBL" id="SUB01898.1"/>
    </source>
</evidence>
<sequence>MKPLRLTGILWLAMLMILTAANPLLAQDLPPRSDSWFTNSQFLACTGNPYAMCFYSGPDAPTPSDPSQSVPALPCTTPGDRKGNSTCTCYAVTEEAKGTPQYNFVLITSILNPKVHEETVAACGETGENCLNGDNLKTCMSGIKAGFCQTAPVCGYLGSIADGTKPTLYPDNPDVDMVSTFSLAHATQHPLTGDGESCSGLYAGCMTAPCKTDENGLTSCSCPIVEGDYQVGMNFSDLKGLSCDISPNVWSAANKLDLHISSGN</sequence>
<dbReference type="Proteomes" id="UP000255000">
    <property type="component" value="Unassembled WGS sequence"/>
</dbReference>
<keyword evidence="1" id="KW-0732">Signal</keyword>